<feature type="transmembrane region" description="Helical" evidence="1">
    <location>
        <begin position="135"/>
        <end position="156"/>
    </location>
</feature>
<evidence type="ECO:0000256" key="1">
    <source>
        <dbReference type="SAM" id="Phobius"/>
    </source>
</evidence>
<keyword evidence="3" id="KW-1185">Reference proteome</keyword>
<sequence length="162" mass="17052">MGRAWLLGNALWLQLGWWGCVLGSQSTWLLLAVATGLIAHLALCPLPRAETGALWRVAVVGCAMDSALGASGVFDFGQAPLPIWLVLLWLVFACGLRHSLAWAARPAWRAMLLGGIGGPLAYCAGAPLAEVSLPMGVAGTALVLAPLWALWMPLAFRLAGTR</sequence>
<dbReference type="InterPro" id="IPR021306">
    <property type="entry name" value="DUF2878"/>
</dbReference>
<feature type="transmembrane region" description="Helical" evidence="1">
    <location>
        <begin position="79"/>
        <end position="96"/>
    </location>
</feature>
<feature type="transmembrane region" description="Helical" evidence="1">
    <location>
        <begin position="15"/>
        <end position="41"/>
    </location>
</feature>
<feature type="transmembrane region" description="Helical" evidence="1">
    <location>
        <begin position="108"/>
        <end position="129"/>
    </location>
</feature>
<dbReference type="Pfam" id="PF11086">
    <property type="entry name" value="DUF2878"/>
    <property type="match status" value="1"/>
</dbReference>
<evidence type="ECO:0000313" key="3">
    <source>
        <dbReference type="Proteomes" id="UP000327179"/>
    </source>
</evidence>
<dbReference type="AlphaFoldDB" id="A0A5J6QLV5"/>
<dbReference type="EMBL" id="CP043311">
    <property type="protein sequence ID" value="QEY63748.1"/>
    <property type="molecule type" value="Genomic_DNA"/>
</dbReference>
<dbReference type="KEGG" id="plal:FXN65_17425"/>
<gene>
    <name evidence="2" type="ORF">FXN65_17425</name>
</gene>
<dbReference type="RefSeq" id="WP_151134731.1">
    <property type="nucleotide sequence ID" value="NZ_CP043311.1"/>
</dbReference>
<name>A0A5J6QLV5_9GAMM</name>
<organism evidence="2 3">
    <name type="scientific">Metapseudomonas lalkuanensis</name>
    <dbReference type="NCBI Taxonomy" id="2604832"/>
    <lineage>
        <taxon>Bacteria</taxon>
        <taxon>Pseudomonadati</taxon>
        <taxon>Pseudomonadota</taxon>
        <taxon>Gammaproteobacteria</taxon>
        <taxon>Pseudomonadales</taxon>
        <taxon>Pseudomonadaceae</taxon>
        <taxon>Metapseudomonas</taxon>
    </lineage>
</organism>
<keyword evidence="1" id="KW-1133">Transmembrane helix</keyword>
<keyword evidence="1" id="KW-0472">Membrane</keyword>
<evidence type="ECO:0000313" key="2">
    <source>
        <dbReference type="EMBL" id="QEY63748.1"/>
    </source>
</evidence>
<reference evidence="2 3" key="1">
    <citation type="submission" date="2019-08" db="EMBL/GenBank/DDBJ databases">
        <title>Whole-genome Sequencing of e-waste polymer degrading bacterium Pseudomonas sp. strain PE08.</title>
        <authorList>
            <person name="Kirdat K."/>
            <person name="Debbarma P."/>
            <person name="Narawade N."/>
            <person name="Suyal D."/>
            <person name="Thorat V."/>
            <person name="Shouche Y."/>
            <person name="Goel R."/>
            <person name="Yadav A."/>
        </authorList>
    </citation>
    <scope>NUCLEOTIDE SEQUENCE [LARGE SCALE GENOMIC DNA]</scope>
    <source>
        <strain evidence="2 3">PE08</strain>
    </source>
</reference>
<feature type="transmembrane region" description="Helical" evidence="1">
    <location>
        <begin position="53"/>
        <end position="73"/>
    </location>
</feature>
<dbReference type="Proteomes" id="UP000327179">
    <property type="component" value="Chromosome"/>
</dbReference>
<proteinExistence type="predicted"/>
<keyword evidence="1" id="KW-0812">Transmembrane</keyword>
<accession>A0A5J6QLV5</accession>
<protein>
    <submittedName>
        <fullName evidence="2">DUF2878 domain-containing protein</fullName>
    </submittedName>
</protein>